<gene>
    <name evidence="2" type="ORF">CLV25_104188</name>
</gene>
<feature type="region of interest" description="Disordered" evidence="1">
    <location>
        <begin position="30"/>
        <end position="65"/>
    </location>
</feature>
<evidence type="ECO:0000256" key="1">
    <source>
        <dbReference type="SAM" id="MobiDB-lite"/>
    </source>
</evidence>
<evidence type="ECO:0000313" key="2">
    <source>
        <dbReference type="EMBL" id="TCN70233.1"/>
    </source>
</evidence>
<dbReference type="AlphaFoldDB" id="A0A4R2EN25"/>
<feature type="compositionally biased region" description="Basic residues" evidence="1">
    <location>
        <begin position="30"/>
        <end position="41"/>
    </location>
</feature>
<dbReference type="Proteomes" id="UP000294830">
    <property type="component" value="Unassembled WGS sequence"/>
</dbReference>
<comment type="caution">
    <text evidence="2">The sequence shown here is derived from an EMBL/GenBank/DDBJ whole genome shotgun (WGS) entry which is preliminary data.</text>
</comment>
<accession>A0A4R2EN25</accession>
<organism evidence="2 3">
    <name type="scientific">Acetobacteroides hydrogenigenes</name>
    <dbReference type="NCBI Taxonomy" id="979970"/>
    <lineage>
        <taxon>Bacteria</taxon>
        <taxon>Pseudomonadati</taxon>
        <taxon>Bacteroidota</taxon>
        <taxon>Bacteroidia</taxon>
        <taxon>Bacteroidales</taxon>
        <taxon>Rikenellaceae</taxon>
        <taxon>Acetobacteroides</taxon>
    </lineage>
</organism>
<evidence type="ECO:0000313" key="3">
    <source>
        <dbReference type="Proteomes" id="UP000294830"/>
    </source>
</evidence>
<sequence>MKAPDKPMRIVYDLEGRPYCVPEKAVSRKVRRAKAKHHRHHDWGMLPPPPAPLWMGHETSAPLPHSEPHIIQATRKVPQVRHRVRHAG</sequence>
<proteinExistence type="predicted"/>
<name>A0A4R2EN25_9BACT</name>
<dbReference type="EMBL" id="SLWB01000004">
    <property type="protein sequence ID" value="TCN70233.1"/>
    <property type="molecule type" value="Genomic_DNA"/>
</dbReference>
<keyword evidence="3" id="KW-1185">Reference proteome</keyword>
<dbReference type="RefSeq" id="WP_131838785.1">
    <property type="nucleotide sequence ID" value="NZ_SLWB01000004.1"/>
</dbReference>
<reference evidence="2 3" key="1">
    <citation type="submission" date="2019-03" db="EMBL/GenBank/DDBJ databases">
        <title>Genomic Encyclopedia of Archaeal and Bacterial Type Strains, Phase II (KMG-II): from individual species to whole genera.</title>
        <authorList>
            <person name="Goeker M."/>
        </authorList>
    </citation>
    <scope>NUCLEOTIDE SEQUENCE [LARGE SCALE GENOMIC DNA]</scope>
    <source>
        <strain evidence="2 3">RL-C</strain>
    </source>
</reference>
<protein>
    <submittedName>
        <fullName evidence="2">Uncharacterized protein</fullName>
    </submittedName>
</protein>